<organism evidence="1 2">
    <name type="scientific">Plectonema cf. radiosum LEGE 06105</name>
    <dbReference type="NCBI Taxonomy" id="945769"/>
    <lineage>
        <taxon>Bacteria</taxon>
        <taxon>Bacillati</taxon>
        <taxon>Cyanobacteriota</taxon>
        <taxon>Cyanophyceae</taxon>
        <taxon>Oscillatoriophycideae</taxon>
        <taxon>Oscillatoriales</taxon>
        <taxon>Microcoleaceae</taxon>
        <taxon>Plectonema</taxon>
    </lineage>
</organism>
<comment type="caution">
    <text evidence="1">The sequence shown here is derived from an EMBL/GenBank/DDBJ whole genome shotgun (WGS) entry which is preliminary data.</text>
</comment>
<evidence type="ECO:0000313" key="1">
    <source>
        <dbReference type="EMBL" id="MBE9216286.1"/>
    </source>
</evidence>
<evidence type="ECO:0000313" key="2">
    <source>
        <dbReference type="Proteomes" id="UP000620559"/>
    </source>
</evidence>
<reference evidence="1" key="1">
    <citation type="submission" date="2020-10" db="EMBL/GenBank/DDBJ databases">
        <authorList>
            <person name="Castelo-Branco R."/>
            <person name="Eusebio N."/>
            <person name="Adriana R."/>
            <person name="Vieira A."/>
            <person name="Brugerolle De Fraissinette N."/>
            <person name="Rezende De Castro R."/>
            <person name="Schneider M.P."/>
            <person name="Vasconcelos V."/>
            <person name="Leao P.N."/>
        </authorList>
    </citation>
    <scope>NUCLEOTIDE SEQUENCE</scope>
    <source>
        <strain evidence="1">LEGE 06105</strain>
    </source>
</reference>
<dbReference type="AlphaFoldDB" id="A0A8J7K3Y0"/>
<dbReference type="EMBL" id="JADEWL010000153">
    <property type="protein sequence ID" value="MBE9216286.1"/>
    <property type="molecule type" value="Genomic_DNA"/>
</dbReference>
<proteinExistence type="predicted"/>
<gene>
    <name evidence="1" type="ORF">IQ247_27100</name>
</gene>
<keyword evidence="2" id="KW-1185">Reference proteome</keyword>
<accession>A0A8J7K3Y0</accession>
<dbReference type="Proteomes" id="UP000620559">
    <property type="component" value="Unassembled WGS sequence"/>
</dbReference>
<protein>
    <submittedName>
        <fullName evidence="1">Uncharacterized protein</fullName>
    </submittedName>
</protein>
<name>A0A8J7K3Y0_9CYAN</name>
<sequence length="75" mass="8832">MIEPDYPKILMSFTYREYKIEIERDNINQHNKQDIYSAWVNYNGGYAVAVPYALTPSEAITKSKQWIDERLNAES</sequence>